<name>A0A915D096_9BILA</name>
<sequence length="72" mass="8426">MYRCPKPKCRKRVWTSIAVASQIQVYDRETVTWHNHEGEPTRMEILLIIDRALNLATSKDVINSCRLGRSIR</sequence>
<keyword evidence="1" id="KW-1185">Reference proteome</keyword>
<evidence type="ECO:0000313" key="1">
    <source>
        <dbReference type="Proteomes" id="UP000887574"/>
    </source>
</evidence>
<organism evidence="1 2">
    <name type="scientific">Ditylenchus dipsaci</name>
    <dbReference type="NCBI Taxonomy" id="166011"/>
    <lineage>
        <taxon>Eukaryota</taxon>
        <taxon>Metazoa</taxon>
        <taxon>Ecdysozoa</taxon>
        <taxon>Nematoda</taxon>
        <taxon>Chromadorea</taxon>
        <taxon>Rhabditida</taxon>
        <taxon>Tylenchina</taxon>
        <taxon>Tylenchomorpha</taxon>
        <taxon>Sphaerularioidea</taxon>
        <taxon>Anguinidae</taxon>
        <taxon>Anguininae</taxon>
        <taxon>Ditylenchus</taxon>
    </lineage>
</organism>
<evidence type="ECO:0000313" key="2">
    <source>
        <dbReference type="WBParaSite" id="jg14559"/>
    </source>
</evidence>
<dbReference type="Proteomes" id="UP000887574">
    <property type="component" value="Unplaced"/>
</dbReference>
<accession>A0A915D096</accession>
<proteinExistence type="predicted"/>
<protein>
    <submittedName>
        <fullName evidence="2">Uncharacterized protein</fullName>
    </submittedName>
</protein>
<dbReference type="WBParaSite" id="jg14559">
    <property type="protein sequence ID" value="jg14559"/>
    <property type="gene ID" value="jg14559"/>
</dbReference>
<reference evidence="2" key="1">
    <citation type="submission" date="2022-11" db="UniProtKB">
        <authorList>
            <consortium name="WormBaseParasite"/>
        </authorList>
    </citation>
    <scope>IDENTIFICATION</scope>
</reference>
<dbReference type="AlphaFoldDB" id="A0A915D096"/>